<dbReference type="Gene3D" id="2.30.30.1060">
    <property type="match status" value="1"/>
</dbReference>
<evidence type="ECO:0000313" key="3">
    <source>
        <dbReference type="EMBL" id="GAA4057129.1"/>
    </source>
</evidence>
<dbReference type="EMBL" id="BAAAZG010000001">
    <property type="protein sequence ID" value="GAA4057129.1"/>
    <property type="molecule type" value="Genomic_DNA"/>
</dbReference>
<keyword evidence="4" id="KW-1185">Reference proteome</keyword>
<feature type="region of interest" description="Disordered" evidence="1">
    <location>
        <begin position="1"/>
        <end position="72"/>
    </location>
</feature>
<comment type="caution">
    <text evidence="3">The sequence shown here is derived from an EMBL/GenBank/DDBJ whole genome shotgun (WGS) entry which is preliminary data.</text>
</comment>
<evidence type="ECO:0000259" key="2">
    <source>
        <dbReference type="Pfam" id="PF11160"/>
    </source>
</evidence>
<dbReference type="Pfam" id="PF11160">
    <property type="entry name" value="Hva1_TUDOR"/>
    <property type="match status" value="1"/>
</dbReference>
<protein>
    <submittedName>
        <fullName evidence="3">DUF2945 domain-containing protein</fullName>
    </submittedName>
</protein>
<evidence type="ECO:0000256" key="1">
    <source>
        <dbReference type="SAM" id="MobiDB-lite"/>
    </source>
</evidence>
<dbReference type="Proteomes" id="UP001500683">
    <property type="component" value="Unassembled WGS sequence"/>
</dbReference>
<feature type="domain" description="Hypervirulence associated protein TUDOR" evidence="2">
    <location>
        <begin position="10"/>
        <end position="68"/>
    </location>
</feature>
<sequence length="72" mass="7928">MGKGKRLRKGDRVSWRSHGSEAHGEVEREITERTEAAGRTVAASPDEPQYEVRSEKSGGRAVHKPGALEKDD</sequence>
<dbReference type="RefSeq" id="WP_344940197.1">
    <property type="nucleotide sequence ID" value="NZ_BAAAZG010000001.1"/>
</dbReference>
<gene>
    <name evidence="3" type="ORF">GCM10022214_06220</name>
</gene>
<name>A0ABP7V0Y2_9ACTN</name>
<accession>A0ABP7V0Y2</accession>
<dbReference type="InterPro" id="IPR021331">
    <property type="entry name" value="Hva1_TUDOR"/>
</dbReference>
<evidence type="ECO:0000313" key="4">
    <source>
        <dbReference type="Proteomes" id="UP001500683"/>
    </source>
</evidence>
<feature type="compositionally biased region" description="Basic and acidic residues" evidence="1">
    <location>
        <begin position="10"/>
        <end position="36"/>
    </location>
</feature>
<organism evidence="3 4">
    <name type="scientific">Actinomadura miaoliensis</name>
    <dbReference type="NCBI Taxonomy" id="430685"/>
    <lineage>
        <taxon>Bacteria</taxon>
        <taxon>Bacillati</taxon>
        <taxon>Actinomycetota</taxon>
        <taxon>Actinomycetes</taxon>
        <taxon>Streptosporangiales</taxon>
        <taxon>Thermomonosporaceae</taxon>
        <taxon>Actinomadura</taxon>
    </lineage>
</organism>
<proteinExistence type="predicted"/>
<reference evidence="4" key="1">
    <citation type="journal article" date="2019" name="Int. J. Syst. Evol. Microbiol.">
        <title>The Global Catalogue of Microorganisms (GCM) 10K type strain sequencing project: providing services to taxonomists for standard genome sequencing and annotation.</title>
        <authorList>
            <consortium name="The Broad Institute Genomics Platform"/>
            <consortium name="The Broad Institute Genome Sequencing Center for Infectious Disease"/>
            <person name="Wu L."/>
            <person name="Ma J."/>
        </authorList>
    </citation>
    <scope>NUCLEOTIDE SEQUENCE [LARGE SCALE GENOMIC DNA]</scope>
    <source>
        <strain evidence="4">JCM 16702</strain>
    </source>
</reference>